<dbReference type="GO" id="GO:0005524">
    <property type="term" value="F:ATP binding"/>
    <property type="evidence" value="ECO:0007669"/>
    <property type="project" value="InterPro"/>
</dbReference>
<dbReference type="InterPro" id="IPR001312">
    <property type="entry name" value="Hexokinase"/>
</dbReference>
<organism evidence="6 7">
    <name type="scientific">Candidatus Treponema excrementipullorum</name>
    <dbReference type="NCBI Taxonomy" id="2838768"/>
    <lineage>
        <taxon>Bacteria</taxon>
        <taxon>Pseudomonadati</taxon>
        <taxon>Spirochaetota</taxon>
        <taxon>Spirochaetia</taxon>
        <taxon>Spirochaetales</taxon>
        <taxon>Treponemataceae</taxon>
        <taxon>Treponema</taxon>
    </lineage>
</organism>
<dbReference type="AlphaFoldDB" id="A0A9E2NYU3"/>
<reference evidence="6" key="2">
    <citation type="submission" date="2021-04" db="EMBL/GenBank/DDBJ databases">
        <authorList>
            <person name="Gilroy R."/>
        </authorList>
    </citation>
    <scope>NUCLEOTIDE SEQUENCE</scope>
    <source>
        <strain evidence="6">Gambia15-2214</strain>
    </source>
</reference>
<dbReference type="PANTHER" id="PTHR19443">
    <property type="entry name" value="HEXOKINASE"/>
    <property type="match status" value="1"/>
</dbReference>
<dbReference type="CDD" id="cd24000">
    <property type="entry name" value="ASKHA_NBD_HK"/>
    <property type="match status" value="1"/>
</dbReference>
<dbReference type="GO" id="GO:0006006">
    <property type="term" value="P:glucose metabolic process"/>
    <property type="evidence" value="ECO:0007669"/>
    <property type="project" value="TreeGrafter"/>
</dbReference>
<reference evidence="6" key="1">
    <citation type="journal article" date="2021" name="PeerJ">
        <title>Extensive microbial diversity within the chicken gut microbiome revealed by metagenomics and culture.</title>
        <authorList>
            <person name="Gilroy R."/>
            <person name="Ravi A."/>
            <person name="Getino M."/>
            <person name="Pursley I."/>
            <person name="Horton D.L."/>
            <person name="Alikhan N.F."/>
            <person name="Baker D."/>
            <person name="Gharbi K."/>
            <person name="Hall N."/>
            <person name="Watson M."/>
            <person name="Adriaenssens E.M."/>
            <person name="Foster-Nyarko E."/>
            <person name="Jarju S."/>
            <person name="Secka A."/>
            <person name="Antonio M."/>
            <person name="Oren A."/>
            <person name="Chaudhuri R.R."/>
            <person name="La Ragione R."/>
            <person name="Hildebrand F."/>
            <person name="Pallen M.J."/>
        </authorList>
    </citation>
    <scope>NUCLEOTIDE SEQUENCE</scope>
    <source>
        <strain evidence="6">Gambia15-2214</strain>
    </source>
</reference>
<dbReference type="GO" id="GO:0008865">
    <property type="term" value="F:fructokinase activity"/>
    <property type="evidence" value="ECO:0007669"/>
    <property type="project" value="TreeGrafter"/>
</dbReference>
<keyword evidence="3" id="KW-0324">Glycolysis</keyword>
<evidence type="ECO:0000256" key="1">
    <source>
        <dbReference type="ARBA" id="ARBA00004921"/>
    </source>
</evidence>
<dbReference type="PRINTS" id="PR00475">
    <property type="entry name" value="HEXOKINASE"/>
</dbReference>
<dbReference type="GO" id="GO:0004340">
    <property type="term" value="F:glucokinase activity"/>
    <property type="evidence" value="ECO:0007669"/>
    <property type="project" value="TreeGrafter"/>
</dbReference>
<evidence type="ECO:0000256" key="2">
    <source>
        <dbReference type="ARBA" id="ARBA00005007"/>
    </source>
</evidence>
<evidence type="ECO:0000256" key="4">
    <source>
        <dbReference type="ARBA" id="ARBA00047905"/>
    </source>
</evidence>
<comment type="caution">
    <text evidence="6">The sequence shown here is derived from an EMBL/GenBank/DDBJ whole genome shotgun (WGS) entry which is preliminary data.</text>
</comment>
<feature type="non-terminal residue" evidence="6">
    <location>
        <position position="224"/>
    </location>
</feature>
<evidence type="ECO:0000313" key="7">
    <source>
        <dbReference type="Proteomes" id="UP000823914"/>
    </source>
</evidence>
<dbReference type="GO" id="GO:0001678">
    <property type="term" value="P:intracellular glucose homeostasis"/>
    <property type="evidence" value="ECO:0007669"/>
    <property type="project" value="InterPro"/>
</dbReference>
<dbReference type="PANTHER" id="PTHR19443:SF16">
    <property type="entry name" value="HEXOKINASE TYPE 1-RELATED"/>
    <property type="match status" value="1"/>
</dbReference>
<protein>
    <submittedName>
        <fullName evidence="6">Hexokinase</fullName>
    </submittedName>
</protein>
<dbReference type="InterPro" id="IPR043129">
    <property type="entry name" value="ATPase_NBD"/>
</dbReference>
<evidence type="ECO:0000313" key="6">
    <source>
        <dbReference type="EMBL" id="MBU3849394.1"/>
    </source>
</evidence>
<dbReference type="Pfam" id="PF00349">
    <property type="entry name" value="Hexokinase_1"/>
    <property type="match status" value="1"/>
</dbReference>
<dbReference type="EMBL" id="JAHLFV010000055">
    <property type="protein sequence ID" value="MBU3849394.1"/>
    <property type="molecule type" value="Genomic_DNA"/>
</dbReference>
<gene>
    <name evidence="6" type="ORF">IAA16_02380</name>
</gene>
<dbReference type="GO" id="GO:0006096">
    <property type="term" value="P:glycolytic process"/>
    <property type="evidence" value="ECO:0007669"/>
    <property type="project" value="UniProtKB-KW"/>
</dbReference>
<dbReference type="Proteomes" id="UP000823914">
    <property type="component" value="Unassembled WGS sequence"/>
</dbReference>
<dbReference type="GO" id="GO:0005536">
    <property type="term" value="F:D-glucose binding"/>
    <property type="evidence" value="ECO:0007669"/>
    <property type="project" value="InterPro"/>
</dbReference>
<sequence length="224" mass="24230">MSVFQQVSAFLGRNKFPVGGLEINSLIDSILYDMEKGLDIGYGEGPMDARQPMIPTWGLPPKKTPQNTSVIVIDAGGTNFRSCLVSFDESGVPTISHLEKCSMPGIERELSKDEFFDAIAENLEHLKNLSDRIGFCFSYEINITPDGDGEVISFSKEIKAKSVVGSLVGKSLSEALVKKGWKKPERIVLLNDTTAALQAGAASKRLGAKYSSYVGFILGTGMNA</sequence>
<dbReference type="Gene3D" id="3.30.420.40">
    <property type="match status" value="1"/>
</dbReference>
<comment type="pathway">
    <text evidence="1">Carbohydrate degradation.</text>
</comment>
<name>A0A9E2NYU3_9SPIR</name>
<comment type="pathway">
    <text evidence="2">Carbohydrate metabolism.</text>
</comment>
<evidence type="ECO:0000256" key="3">
    <source>
        <dbReference type="ARBA" id="ARBA00023152"/>
    </source>
</evidence>
<comment type="catalytic activity">
    <reaction evidence="4">
        <text>D-fructose + ATP = D-fructose 6-phosphate + ADP + H(+)</text>
        <dbReference type="Rhea" id="RHEA:16125"/>
        <dbReference type="ChEBI" id="CHEBI:15378"/>
        <dbReference type="ChEBI" id="CHEBI:30616"/>
        <dbReference type="ChEBI" id="CHEBI:37721"/>
        <dbReference type="ChEBI" id="CHEBI:61527"/>
        <dbReference type="ChEBI" id="CHEBI:456216"/>
        <dbReference type="EC" id="2.7.1.1"/>
    </reaction>
    <physiologicalReaction direction="left-to-right" evidence="4">
        <dbReference type="Rhea" id="RHEA:16126"/>
    </physiologicalReaction>
</comment>
<feature type="domain" description="Hexokinase N-terminal" evidence="5">
    <location>
        <begin position="21"/>
        <end position="200"/>
    </location>
</feature>
<proteinExistence type="predicted"/>
<evidence type="ECO:0000259" key="5">
    <source>
        <dbReference type="Pfam" id="PF00349"/>
    </source>
</evidence>
<dbReference type="InterPro" id="IPR022672">
    <property type="entry name" value="Hexokinase_N"/>
</dbReference>
<dbReference type="PROSITE" id="PS51748">
    <property type="entry name" value="HEXOKINASE_2"/>
    <property type="match status" value="1"/>
</dbReference>
<dbReference type="SUPFAM" id="SSF53067">
    <property type="entry name" value="Actin-like ATPase domain"/>
    <property type="match status" value="1"/>
</dbReference>
<accession>A0A9E2NYU3</accession>